<feature type="domain" description="DUF6268" evidence="1">
    <location>
        <begin position="89"/>
        <end position="287"/>
    </location>
</feature>
<name>A0A9X2A7B9_9FLAO</name>
<dbReference type="RefSeq" id="WP_240098198.1">
    <property type="nucleotide sequence ID" value="NZ_JAJSON010000019.1"/>
</dbReference>
<protein>
    <submittedName>
        <fullName evidence="2">DUF6268 family outer membrane beta-barrel protein</fullName>
    </submittedName>
</protein>
<dbReference type="Proteomes" id="UP001139344">
    <property type="component" value="Unassembled WGS sequence"/>
</dbReference>
<proteinExistence type="predicted"/>
<organism evidence="2 3">
    <name type="scientific">Christiangramia crocea</name>
    <dbReference type="NCBI Taxonomy" id="2904124"/>
    <lineage>
        <taxon>Bacteria</taxon>
        <taxon>Pseudomonadati</taxon>
        <taxon>Bacteroidota</taxon>
        <taxon>Flavobacteriia</taxon>
        <taxon>Flavobacteriales</taxon>
        <taxon>Flavobacteriaceae</taxon>
        <taxon>Christiangramia</taxon>
    </lineage>
</organism>
<evidence type="ECO:0000259" key="1">
    <source>
        <dbReference type="Pfam" id="PF19783"/>
    </source>
</evidence>
<evidence type="ECO:0000313" key="2">
    <source>
        <dbReference type="EMBL" id="MCG9971701.1"/>
    </source>
</evidence>
<accession>A0A9X2A7B9</accession>
<dbReference type="Pfam" id="PF19783">
    <property type="entry name" value="DUF6268"/>
    <property type="match status" value="1"/>
</dbReference>
<dbReference type="InterPro" id="IPR046235">
    <property type="entry name" value="DUF6268"/>
</dbReference>
<comment type="caution">
    <text evidence="2">The sequence shown here is derived from an EMBL/GenBank/DDBJ whole genome shotgun (WGS) entry which is preliminary data.</text>
</comment>
<reference evidence="2" key="1">
    <citation type="submission" date="2021-12" db="EMBL/GenBank/DDBJ databases">
        <title>Description of Gramella crocea sp. nov., a new bacterium isolated from activated sludge.</title>
        <authorList>
            <person name="Zhang X."/>
        </authorList>
    </citation>
    <scope>NUCLEOTIDE SEQUENCE</scope>
    <source>
        <strain evidence="2">YB25</strain>
    </source>
</reference>
<evidence type="ECO:0000313" key="3">
    <source>
        <dbReference type="Proteomes" id="UP001139344"/>
    </source>
</evidence>
<keyword evidence="3" id="KW-1185">Reference proteome</keyword>
<dbReference type="AlphaFoldDB" id="A0A9X2A7B9"/>
<sequence length="290" mass="34401">MKHFFYVSIFLLAFTPGYISNAQSYFDIINMGYEHSEYSPKNASNFGFDKFHTRINLGHELKNDDYILGTFSGEIFKFRDIEYTGEEMNLYSSFVSAGYLHFWKEKEWSLLTQIRFKLNSDYYQTSINDIQTGGWFMFTHKKNEKLSLFAGMYFNQEVDKNLLFPIGGLHWVPDEKWNLYILVPSIIRFEWILKEDNWYTGLESNWNLNSYLIKENPEIHYFRIETLVTSIFIEKHISEKIVLYGKIGNYQINDYEAFDNSEQQISQPKLEAGLIKNLSLDAGIAYRLRY</sequence>
<gene>
    <name evidence="2" type="ORF">LU635_08645</name>
</gene>
<dbReference type="EMBL" id="JAJSON010000019">
    <property type="protein sequence ID" value="MCG9971701.1"/>
    <property type="molecule type" value="Genomic_DNA"/>
</dbReference>